<dbReference type="GO" id="GO:0004664">
    <property type="term" value="F:prephenate dehydratase activity"/>
    <property type="evidence" value="ECO:0007669"/>
    <property type="project" value="UniProtKB-UniRule"/>
</dbReference>
<evidence type="ECO:0000313" key="14">
    <source>
        <dbReference type="EMBL" id="SDJ40002.1"/>
    </source>
</evidence>
<dbReference type="SUPFAM" id="SSF55021">
    <property type="entry name" value="ACT-like"/>
    <property type="match status" value="1"/>
</dbReference>
<dbReference type="PROSITE" id="PS00857">
    <property type="entry name" value="PREPHENATE_DEHYDR_1"/>
    <property type="match status" value="1"/>
</dbReference>
<evidence type="ECO:0000259" key="12">
    <source>
        <dbReference type="PROSITE" id="PS51671"/>
    </source>
</evidence>
<dbReference type="NCBIfam" id="NF008865">
    <property type="entry name" value="PRK11898.1"/>
    <property type="match status" value="1"/>
</dbReference>
<dbReference type="PATRIC" id="fig|47500.12.peg.6992"/>
<comment type="pathway">
    <text evidence="1 10">Amino-acid biosynthesis; L-phenylalanine biosynthesis; phenylpyruvate from prephenate: step 1/1.</text>
</comment>
<name>A0A0D1VIB2_ANEMI</name>
<evidence type="ECO:0000256" key="4">
    <source>
        <dbReference type="ARBA" id="ARBA00022605"/>
    </source>
</evidence>
<dbReference type="PROSITE" id="PS51671">
    <property type="entry name" value="ACT"/>
    <property type="match status" value="1"/>
</dbReference>
<dbReference type="EMBL" id="LGUG01000004">
    <property type="protein sequence ID" value="KON95115.1"/>
    <property type="molecule type" value="Genomic_DNA"/>
</dbReference>
<dbReference type="STRING" id="47500.AF333_06090"/>
<sequence>MERTFAFLGPRGTNTEEAARLIFRGENDAFRPYRTIPDCLEAASEGKVDYAVVPWENSLEGSVNLTLDWIIHKIDLPILSELIIPISHQLSCAKREHPLALSDVTKVLSHPQAVAQCHEFLRDHLSHAEIEYVSSTAEAARLVSEHVEEPWVAISAMQAVHTYPVTLLKENIEDVENNFTRFIVLGKESLVLPEAETHKTTILVTLPSDFPGALHQVLSAFSWRRLNLSRIESRPTKTGLGNYHFVIDIEHKMDDVLLPGAFAEMEALGCQVRFLGTYPVFIKKRNGVELSLRS</sequence>
<dbReference type="PROSITE" id="PS51171">
    <property type="entry name" value="PREPHENATE_DEHYDR_3"/>
    <property type="match status" value="1"/>
</dbReference>
<dbReference type="Proteomes" id="UP000182836">
    <property type="component" value="Unassembled WGS sequence"/>
</dbReference>
<dbReference type="Proteomes" id="UP000037269">
    <property type="component" value="Unassembled WGS sequence"/>
</dbReference>
<dbReference type="PANTHER" id="PTHR21022:SF19">
    <property type="entry name" value="PREPHENATE DEHYDRATASE-RELATED"/>
    <property type="match status" value="1"/>
</dbReference>
<dbReference type="GeneID" id="42304773"/>
<gene>
    <name evidence="10" type="primary">pheA</name>
    <name evidence="13" type="ORF">AF333_06090</name>
    <name evidence="14" type="ORF">SAMN04487909_11720</name>
</gene>
<dbReference type="GO" id="GO:0009094">
    <property type="term" value="P:L-phenylalanine biosynthetic process"/>
    <property type="evidence" value="ECO:0007669"/>
    <property type="project" value="UniProtKB-UniPathway"/>
</dbReference>
<evidence type="ECO:0000256" key="2">
    <source>
        <dbReference type="ARBA" id="ARBA00013147"/>
    </source>
</evidence>
<dbReference type="Gene3D" id="3.40.190.10">
    <property type="entry name" value="Periplasmic binding protein-like II"/>
    <property type="match status" value="2"/>
</dbReference>
<proteinExistence type="predicted"/>
<dbReference type="InterPro" id="IPR002912">
    <property type="entry name" value="ACT_dom"/>
</dbReference>
<evidence type="ECO:0000256" key="10">
    <source>
        <dbReference type="RuleBase" id="RU361254"/>
    </source>
</evidence>
<dbReference type="EMBL" id="FNED01000017">
    <property type="protein sequence ID" value="SDJ40002.1"/>
    <property type="molecule type" value="Genomic_DNA"/>
</dbReference>
<evidence type="ECO:0000256" key="7">
    <source>
        <dbReference type="ARBA" id="ARBA00023239"/>
    </source>
</evidence>
<dbReference type="CDD" id="cd13633">
    <property type="entry name" value="PBP2_Sa-PDT_like"/>
    <property type="match status" value="1"/>
</dbReference>
<evidence type="ECO:0000313" key="13">
    <source>
        <dbReference type="EMBL" id="KON95115.1"/>
    </source>
</evidence>
<evidence type="ECO:0000313" key="15">
    <source>
        <dbReference type="Proteomes" id="UP000037269"/>
    </source>
</evidence>
<feature type="domain" description="ACT" evidence="12">
    <location>
        <begin position="202"/>
        <end position="279"/>
    </location>
</feature>
<dbReference type="Pfam" id="PF00800">
    <property type="entry name" value="PDT"/>
    <property type="match status" value="1"/>
</dbReference>
<organism evidence="13 15">
    <name type="scientific">Aneurinibacillus migulanus</name>
    <name type="common">Bacillus migulanus</name>
    <dbReference type="NCBI Taxonomy" id="47500"/>
    <lineage>
        <taxon>Bacteria</taxon>
        <taxon>Bacillati</taxon>
        <taxon>Bacillota</taxon>
        <taxon>Bacilli</taxon>
        <taxon>Bacillales</taxon>
        <taxon>Paenibacillaceae</taxon>
        <taxon>Aneurinibacillus group</taxon>
        <taxon>Aneurinibacillus</taxon>
    </lineage>
</organism>
<accession>A0A0D1VIB2</accession>
<dbReference type="UniPathway" id="UPA00121">
    <property type="reaction ID" value="UER00345"/>
</dbReference>
<evidence type="ECO:0000256" key="6">
    <source>
        <dbReference type="ARBA" id="ARBA00023222"/>
    </source>
</evidence>
<feature type="domain" description="Prephenate dehydratase" evidence="11">
    <location>
        <begin position="4"/>
        <end position="187"/>
    </location>
</feature>
<evidence type="ECO:0000256" key="1">
    <source>
        <dbReference type="ARBA" id="ARBA00004741"/>
    </source>
</evidence>
<dbReference type="FunFam" id="3.30.70.260:FF:000012">
    <property type="entry name" value="Prephenate dehydratase"/>
    <property type="match status" value="1"/>
</dbReference>
<evidence type="ECO:0000256" key="8">
    <source>
        <dbReference type="ARBA" id="ARBA00047848"/>
    </source>
</evidence>
<evidence type="ECO:0000259" key="11">
    <source>
        <dbReference type="PROSITE" id="PS51171"/>
    </source>
</evidence>
<dbReference type="PIRSF" id="PIRSF001500">
    <property type="entry name" value="Chor_mut_pdt_Ppr"/>
    <property type="match status" value="1"/>
</dbReference>
<dbReference type="InterPro" id="IPR045865">
    <property type="entry name" value="ACT-like_dom_sf"/>
</dbReference>
<keyword evidence="7 10" id="KW-0456">Lyase</keyword>
<keyword evidence="5 10" id="KW-0057">Aromatic amino acid biosynthesis</keyword>
<feature type="site" description="Essential for prephenate dehydratase activity" evidence="9">
    <location>
        <position position="180"/>
    </location>
</feature>
<dbReference type="InterPro" id="IPR018528">
    <property type="entry name" value="Preph_deHydtase_CS"/>
</dbReference>
<evidence type="ECO:0000256" key="5">
    <source>
        <dbReference type="ARBA" id="ARBA00023141"/>
    </source>
</evidence>
<evidence type="ECO:0000313" key="16">
    <source>
        <dbReference type="Proteomes" id="UP000182836"/>
    </source>
</evidence>
<dbReference type="OrthoDB" id="9802281at2"/>
<evidence type="ECO:0000256" key="3">
    <source>
        <dbReference type="ARBA" id="ARBA00021872"/>
    </source>
</evidence>
<evidence type="ECO:0000256" key="9">
    <source>
        <dbReference type="PIRSR" id="PIRSR001500-2"/>
    </source>
</evidence>
<reference evidence="14 16" key="2">
    <citation type="submission" date="2016-10" db="EMBL/GenBank/DDBJ databases">
        <authorList>
            <person name="de Groot N.N."/>
        </authorList>
    </citation>
    <scope>NUCLEOTIDE SEQUENCE [LARGE SCALE GENOMIC DNA]</scope>
    <source>
        <strain evidence="14 16">DSM 2895</strain>
    </source>
</reference>
<dbReference type="Gene3D" id="3.30.70.260">
    <property type="match status" value="1"/>
</dbReference>
<dbReference type="CDD" id="cd04905">
    <property type="entry name" value="ACT_CM-PDT"/>
    <property type="match status" value="1"/>
</dbReference>
<keyword evidence="6 10" id="KW-0584">Phenylalanine biosynthesis</keyword>
<dbReference type="AlphaFoldDB" id="A0A0D1VIB2"/>
<dbReference type="RefSeq" id="WP_043067350.1">
    <property type="nucleotide sequence ID" value="NZ_BJOA01000038.1"/>
</dbReference>
<reference evidence="13 15" key="1">
    <citation type="submission" date="2015-07" db="EMBL/GenBank/DDBJ databases">
        <title>Fjat-14205 dsm 2895.</title>
        <authorList>
            <person name="Liu B."/>
            <person name="Wang J."/>
            <person name="Zhu Y."/>
            <person name="Liu G."/>
            <person name="Chen Q."/>
            <person name="Chen Z."/>
            <person name="Lan J."/>
            <person name="Che J."/>
            <person name="Ge C."/>
            <person name="Shi H."/>
            <person name="Pan Z."/>
            <person name="Liu X."/>
        </authorList>
    </citation>
    <scope>NUCLEOTIDE SEQUENCE [LARGE SCALE GENOMIC DNA]</scope>
    <source>
        <strain evidence="13 15">DSM 2895</strain>
    </source>
</reference>
<keyword evidence="4 10" id="KW-0028">Amino-acid biosynthesis</keyword>
<protein>
    <recommendedName>
        <fullName evidence="3 10">Prephenate dehydratase</fullName>
        <shortName evidence="10">PDT</shortName>
        <ecNumber evidence="2 10">4.2.1.51</ecNumber>
    </recommendedName>
</protein>
<dbReference type="PANTHER" id="PTHR21022">
    <property type="entry name" value="PREPHENATE DEHYDRATASE P PROTEIN"/>
    <property type="match status" value="1"/>
</dbReference>
<dbReference type="PROSITE" id="PS00858">
    <property type="entry name" value="PREPHENATE_DEHYDR_2"/>
    <property type="match status" value="1"/>
</dbReference>
<comment type="catalytic activity">
    <reaction evidence="8 10">
        <text>prephenate + H(+) = 3-phenylpyruvate + CO2 + H2O</text>
        <dbReference type="Rhea" id="RHEA:21648"/>
        <dbReference type="ChEBI" id="CHEBI:15377"/>
        <dbReference type="ChEBI" id="CHEBI:15378"/>
        <dbReference type="ChEBI" id="CHEBI:16526"/>
        <dbReference type="ChEBI" id="CHEBI:18005"/>
        <dbReference type="ChEBI" id="CHEBI:29934"/>
        <dbReference type="EC" id="4.2.1.51"/>
    </reaction>
</comment>
<dbReference type="InterPro" id="IPR001086">
    <property type="entry name" value="Preph_deHydtase"/>
</dbReference>
<dbReference type="InterPro" id="IPR008242">
    <property type="entry name" value="Chor_mutase/pphenate_deHydtase"/>
</dbReference>
<dbReference type="GO" id="GO:0005737">
    <property type="term" value="C:cytoplasm"/>
    <property type="evidence" value="ECO:0007669"/>
    <property type="project" value="TreeGrafter"/>
</dbReference>
<dbReference type="SUPFAM" id="SSF53850">
    <property type="entry name" value="Periplasmic binding protein-like II"/>
    <property type="match status" value="1"/>
</dbReference>
<dbReference type="EC" id="4.2.1.51" evidence="2 10"/>
<dbReference type="Pfam" id="PF01842">
    <property type="entry name" value="ACT"/>
    <property type="match status" value="1"/>
</dbReference>
<keyword evidence="15" id="KW-1185">Reference proteome</keyword>